<protein>
    <recommendedName>
        <fullName evidence="3">Tail assembly chaperone</fullName>
    </recommendedName>
</protein>
<name>A0ABU4G5F7_9BACL</name>
<dbReference type="Proteomes" id="UP001282284">
    <property type="component" value="Unassembled WGS sequence"/>
</dbReference>
<comment type="caution">
    <text evidence="1">The sequence shown here is derived from an EMBL/GenBank/DDBJ whole genome shotgun (WGS) entry which is preliminary data.</text>
</comment>
<accession>A0ABU4G5F7</accession>
<dbReference type="EMBL" id="JAUBDI010000002">
    <property type="protein sequence ID" value="MDW0112205.1"/>
    <property type="molecule type" value="Genomic_DNA"/>
</dbReference>
<evidence type="ECO:0000313" key="2">
    <source>
        <dbReference type="Proteomes" id="UP001282284"/>
    </source>
</evidence>
<evidence type="ECO:0008006" key="3">
    <source>
        <dbReference type="Google" id="ProtNLM"/>
    </source>
</evidence>
<sequence>MSKLTVIELKEYEIKEVNGEFERVVTNIERHPLYFNNHSLRVGKQYGILEKGLEQELFALFALMGADTVESVTKNGEMDSSKVLPLTELLTLDRMKDIIWLAYVGAKTDDYLDNEDFKELFDEDFETTMGIYVEVLMSNFQNVNKPNKFKAGLSKSTSKPKGGKK</sequence>
<reference evidence="1 2" key="1">
    <citation type="submission" date="2023-06" db="EMBL/GenBank/DDBJ databases">
        <title>Sporosarcina sp. nov., isolated from Korean traditional fermented seafood 'Jeotgal'.</title>
        <authorList>
            <person name="Yang A.I."/>
            <person name="Shin N.-R."/>
        </authorList>
    </citation>
    <scope>NUCLEOTIDE SEQUENCE [LARGE SCALE GENOMIC DNA]</scope>
    <source>
        <strain evidence="1 2">KCTC13119</strain>
    </source>
</reference>
<gene>
    <name evidence="1" type="ORF">QT711_03345</name>
</gene>
<organism evidence="1 2">
    <name type="scientific">Sporosarcina saromensis</name>
    <dbReference type="NCBI Taxonomy" id="359365"/>
    <lineage>
        <taxon>Bacteria</taxon>
        <taxon>Bacillati</taxon>
        <taxon>Bacillota</taxon>
        <taxon>Bacilli</taxon>
        <taxon>Bacillales</taxon>
        <taxon>Caryophanaceae</taxon>
        <taxon>Sporosarcina</taxon>
    </lineage>
</organism>
<evidence type="ECO:0000313" key="1">
    <source>
        <dbReference type="EMBL" id="MDW0112205.1"/>
    </source>
</evidence>
<proteinExistence type="predicted"/>
<dbReference type="RefSeq" id="WP_317942098.1">
    <property type="nucleotide sequence ID" value="NZ_JAUBDI010000002.1"/>
</dbReference>
<keyword evidence="2" id="KW-1185">Reference proteome</keyword>